<gene>
    <name evidence="2" type="ORF">TWF694_006737</name>
</gene>
<evidence type="ECO:0000313" key="2">
    <source>
        <dbReference type="EMBL" id="KAK6542795.1"/>
    </source>
</evidence>
<keyword evidence="1" id="KW-0812">Transmembrane</keyword>
<keyword evidence="1" id="KW-0472">Membrane</keyword>
<organism evidence="2 3">
    <name type="scientific">Orbilia ellipsospora</name>
    <dbReference type="NCBI Taxonomy" id="2528407"/>
    <lineage>
        <taxon>Eukaryota</taxon>
        <taxon>Fungi</taxon>
        <taxon>Dikarya</taxon>
        <taxon>Ascomycota</taxon>
        <taxon>Pezizomycotina</taxon>
        <taxon>Orbiliomycetes</taxon>
        <taxon>Orbiliales</taxon>
        <taxon>Orbiliaceae</taxon>
        <taxon>Orbilia</taxon>
    </lineage>
</organism>
<comment type="caution">
    <text evidence="2">The sequence shown here is derived from an EMBL/GenBank/DDBJ whole genome shotgun (WGS) entry which is preliminary data.</text>
</comment>
<name>A0AAV9XL25_9PEZI</name>
<protein>
    <submittedName>
        <fullName evidence="2">Uncharacterized protein</fullName>
    </submittedName>
</protein>
<keyword evidence="1" id="KW-1133">Transmembrane helix</keyword>
<dbReference type="AlphaFoldDB" id="A0AAV9XL25"/>
<dbReference type="EMBL" id="JAVHJO010000002">
    <property type="protein sequence ID" value="KAK6542795.1"/>
    <property type="molecule type" value="Genomic_DNA"/>
</dbReference>
<evidence type="ECO:0000256" key="1">
    <source>
        <dbReference type="SAM" id="Phobius"/>
    </source>
</evidence>
<reference evidence="2 3" key="1">
    <citation type="submission" date="2019-10" db="EMBL/GenBank/DDBJ databases">
        <authorList>
            <person name="Palmer J.M."/>
        </authorList>
    </citation>
    <scope>NUCLEOTIDE SEQUENCE [LARGE SCALE GENOMIC DNA]</scope>
    <source>
        <strain evidence="2 3">TWF694</strain>
    </source>
</reference>
<sequence>MAFSSLPQKFAYQYTLLLAFLALLGSSFIFLSQLQIQPFRSQVGAIQDSNSRSPALGPKTRRPKQPIFENIPAQSAHQPLFQGNFQSVNRIASTSGPKGKHLYKRAPIGATWRQIRILVSDPDGPGQGWLLPGFTSLFNFLSFYGDFESLYQLTEEIREYVLDWRDVEENLGLLRAHNVSSSLNDYARAIGDFPRFTIGRMRALIGNLRETAPYGDSWADPEAMARYLFQVTEENPLIVDDRWFNMLLGFLQDSLTGMKLWIHGLIRASARCDVVIRELAPQPTYLENLDTIREDLGEIVFAFVEMSEIADWAYTNLTNFRMEIGNFLVQDQYEQTLPDTPTYQGIIPGEDYGYGDFVGGVFGNSDILGRVIPGPSDDETEPLENENPGTVLISGDIEIEECLTNVEEEYPQGPAPSPSED</sequence>
<accession>A0AAV9XL25</accession>
<evidence type="ECO:0000313" key="3">
    <source>
        <dbReference type="Proteomes" id="UP001365542"/>
    </source>
</evidence>
<dbReference type="Proteomes" id="UP001365542">
    <property type="component" value="Unassembled WGS sequence"/>
</dbReference>
<feature type="transmembrane region" description="Helical" evidence="1">
    <location>
        <begin position="12"/>
        <end position="31"/>
    </location>
</feature>
<proteinExistence type="predicted"/>
<keyword evidence="3" id="KW-1185">Reference proteome</keyword>